<keyword evidence="3" id="KW-1185">Reference proteome</keyword>
<proteinExistence type="predicted"/>
<comment type="caution">
    <text evidence="2">The sequence shown here is derived from an EMBL/GenBank/DDBJ whole genome shotgun (WGS) entry which is preliminary data.</text>
</comment>
<name>A0ABP2BRS3_9RHOB</name>
<feature type="signal peptide" evidence="1">
    <location>
        <begin position="1"/>
        <end position="17"/>
    </location>
</feature>
<dbReference type="Proteomes" id="UP000182045">
    <property type="component" value="Unassembled WGS sequence"/>
</dbReference>
<protein>
    <recommendedName>
        <fullName evidence="4">Type IV secretion system protein VirB7</fullName>
    </recommendedName>
</protein>
<keyword evidence="1" id="KW-0732">Signal</keyword>
<evidence type="ECO:0000313" key="2">
    <source>
        <dbReference type="EMBL" id="CUX79979.1"/>
    </source>
</evidence>
<gene>
    <name evidence="2" type="ORF">Ga0058931_0677</name>
</gene>
<dbReference type="EMBL" id="FBYC01000003">
    <property type="protein sequence ID" value="CUX79979.1"/>
    <property type="molecule type" value="Genomic_DNA"/>
</dbReference>
<sequence>MKPAVFLLILTSVVAGCASTPAAPVRSECFRADGKPRCKFTPLPELWAREAARNG</sequence>
<evidence type="ECO:0000256" key="1">
    <source>
        <dbReference type="SAM" id="SignalP"/>
    </source>
</evidence>
<accession>A0ABP2BRS3</accession>
<evidence type="ECO:0000313" key="3">
    <source>
        <dbReference type="Proteomes" id="UP000182045"/>
    </source>
</evidence>
<dbReference type="PROSITE" id="PS51257">
    <property type="entry name" value="PROKAR_LIPOPROTEIN"/>
    <property type="match status" value="1"/>
</dbReference>
<evidence type="ECO:0008006" key="4">
    <source>
        <dbReference type="Google" id="ProtNLM"/>
    </source>
</evidence>
<feature type="chain" id="PRO_5045945636" description="Type IV secretion system protein VirB7" evidence="1">
    <location>
        <begin position="18"/>
        <end position="55"/>
    </location>
</feature>
<organism evidence="2 3">
    <name type="scientific">Roseibaca calidilacus</name>
    <dbReference type="NCBI Taxonomy" id="1666912"/>
    <lineage>
        <taxon>Bacteria</taxon>
        <taxon>Pseudomonadati</taxon>
        <taxon>Pseudomonadota</taxon>
        <taxon>Alphaproteobacteria</taxon>
        <taxon>Rhodobacterales</taxon>
        <taxon>Paracoccaceae</taxon>
        <taxon>Roseinatronobacter</taxon>
    </lineage>
</organism>
<reference evidence="2 3" key="1">
    <citation type="submission" date="2016-01" db="EMBL/GenBank/DDBJ databases">
        <authorList>
            <person name="Varghese N."/>
        </authorList>
    </citation>
    <scope>NUCLEOTIDE SEQUENCE [LARGE SCALE GENOMIC DNA]</scope>
    <source>
        <strain evidence="2 3">HL-91</strain>
    </source>
</reference>